<proteinExistence type="predicted"/>
<dbReference type="EMBL" id="JELX01000916">
    <property type="protein sequence ID" value="KYF60435.1"/>
    <property type="molecule type" value="Genomic_DNA"/>
</dbReference>
<comment type="caution">
    <text evidence="1">The sequence shown here is derived from an EMBL/GenBank/DDBJ whole genome shotgun (WGS) entry which is preliminary data.</text>
</comment>
<dbReference type="AlphaFoldDB" id="A0A150PXD1"/>
<reference evidence="1 2" key="1">
    <citation type="submission" date="2014-02" db="EMBL/GenBank/DDBJ databases">
        <title>The small core and large imbalanced accessory genome model reveals a collaborative survival strategy of Sorangium cellulosum strains in nature.</title>
        <authorList>
            <person name="Han K."/>
            <person name="Peng R."/>
            <person name="Blom J."/>
            <person name="Li Y.-Z."/>
        </authorList>
    </citation>
    <scope>NUCLEOTIDE SEQUENCE [LARGE SCALE GENOMIC DNA]</scope>
    <source>
        <strain evidence="1 2">So0157-18</strain>
    </source>
</reference>
<dbReference type="Proteomes" id="UP000075604">
    <property type="component" value="Unassembled WGS sequence"/>
</dbReference>
<name>A0A150PXD1_SORCE</name>
<organism evidence="1 2">
    <name type="scientific">Sorangium cellulosum</name>
    <name type="common">Polyangium cellulosum</name>
    <dbReference type="NCBI Taxonomy" id="56"/>
    <lineage>
        <taxon>Bacteria</taxon>
        <taxon>Pseudomonadati</taxon>
        <taxon>Myxococcota</taxon>
        <taxon>Polyangia</taxon>
        <taxon>Polyangiales</taxon>
        <taxon>Polyangiaceae</taxon>
        <taxon>Sorangium</taxon>
    </lineage>
</organism>
<evidence type="ECO:0000313" key="2">
    <source>
        <dbReference type="Proteomes" id="UP000075604"/>
    </source>
</evidence>
<sequence length="176" mass="19062">MGIRLLYALQALPSLDPCHLIANRPDYVVATWRQIFCAIWRRETTEDAVRRVHHACVEFAKQHPRGIGLLTVVEGEASLPPAGARKALASFLAQASSVIRCSAVVFEGSGFRAAAVRSVVTGLSLLARQRFPHKVCDIAEAGRMFAEILPAATGVGVSEAAFRASLDELREAVGRR</sequence>
<protein>
    <submittedName>
        <fullName evidence="1">Uncharacterized protein</fullName>
    </submittedName>
</protein>
<accession>A0A150PXD1</accession>
<evidence type="ECO:0000313" key="1">
    <source>
        <dbReference type="EMBL" id="KYF60435.1"/>
    </source>
</evidence>
<gene>
    <name evidence="1" type="ORF">BE04_19660</name>
</gene>